<dbReference type="PANTHER" id="PTHR43280">
    <property type="entry name" value="ARAC-FAMILY TRANSCRIPTIONAL REGULATOR"/>
    <property type="match status" value="1"/>
</dbReference>
<dbReference type="InterPro" id="IPR009057">
    <property type="entry name" value="Homeodomain-like_sf"/>
</dbReference>
<keyword evidence="6" id="KW-1185">Reference proteome</keyword>
<sequence>MTDMARAVRYRTGVPVYSYRTTPGVPPVSVLRMDAMHQTGDFRQHIHDFPVLIYIERAGELEVGVPPTPAADGDAYVVAAGAVIDPTRAAGLGAASALYFDPAALAGDGQASWRAHPLLFPFLHGIRGGLLRLHVPPDRQPAWTAAIAGIERELADRADGYQQAALAHLTLLLVDVARLATDVVGDLRRSNETMLAEVFDVIQRRFTEPLSLRDVAESVGLTPGHLTTVVRRRTGRTVVDWITEHRMIKARRLLAETDLPIGEIARRVGLPDAGYFTRVFRANNGVTPRDWRRAS</sequence>
<dbReference type="SMART" id="SM00342">
    <property type="entry name" value="HTH_ARAC"/>
    <property type="match status" value="1"/>
</dbReference>
<dbReference type="SUPFAM" id="SSF46689">
    <property type="entry name" value="Homeodomain-like"/>
    <property type="match status" value="2"/>
</dbReference>
<comment type="caution">
    <text evidence="5">The sequence shown here is derived from an EMBL/GenBank/DDBJ whole genome shotgun (WGS) entry which is preliminary data.</text>
</comment>
<protein>
    <submittedName>
        <fullName evidence="5">Helix-turn-helix transcriptional regulator</fullName>
    </submittedName>
</protein>
<dbReference type="Pfam" id="PF12833">
    <property type="entry name" value="HTH_18"/>
    <property type="match status" value="1"/>
</dbReference>
<dbReference type="Gene3D" id="1.10.10.60">
    <property type="entry name" value="Homeodomain-like"/>
    <property type="match status" value="1"/>
</dbReference>
<gene>
    <name evidence="5" type="ORF">ACFFH7_03610</name>
</gene>
<evidence type="ECO:0000313" key="6">
    <source>
        <dbReference type="Proteomes" id="UP001589810"/>
    </source>
</evidence>
<dbReference type="Proteomes" id="UP001589810">
    <property type="component" value="Unassembled WGS sequence"/>
</dbReference>
<organism evidence="5 6">
    <name type="scientific">Kutzneria chonburiensis</name>
    <dbReference type="NCBI Taxonomy" id="1483604"/>
    <lineage>
        <taxon>Bacteria</taxon>
        <taxon>Bacillati</taxon>
        <taxon>Actinomycetota</taxon>
        <taxon>Actinomycetes</taxon>
        <taxon>Pseudonocardiales</taxon>
        <taxon>Pseudonocardiaceae</taxon>
        <taxon>Kutzneria</taxon>
    </lineage>
</organism>
<evidence type="ECO:0000256" key="2">
    <source>
        <dbReference type="ARBA" id="ARBA00023125"/>
    </source>
</evidence>
<name>A0ABV6ML12_9PSEU</name>
<keyword evidence="1" id="KW-0805">Transcription regulation</keyword>
<dbReference type="InterPro" id="IPR018060">
    <property type="entry name" value="HTH_AraC"/>
</dbReference>
<proteinExistence type="predicted"/>
<reference evidence="5 6" key="1">
    <citation type="submission" date="2024-09" db="EMBL/GenBank/DDBJ databases">
        <authorList>
            <person name="Sun Q."/>
            <person name="Mori K."/>
        </authorList>
    </citation>
    <scope>NUCLEOTIDE SEQUENCE [LARGE SCALE GENOMIC DNA]</scope>
    <source>
        <strain evidence="5 6">TBRC 1432</strain>
    </source>
</reference>
<evidence type="ECO:0000259" key="4">
    <source>
        <dbReference type="PROSITE" id="PS01124"/>
    </source>
</evidence>
<dbReference type="InterPro" id="IPR018062">
    <property type="entry name" value="HTH_AraC-typ_CS"/>
</dbReference>
<dbReference type="EMBL" id="JBHLUD010000001">
    <property type="protein sequence ID" value="MFC0540551.1"/>
    <property type="molecule type" value="Genomic_DNA"/>
</dbReference>
<dbReference type="PANTHER" id="PTHR43280:SF32">
    <property type="entry name" value="TRANSCRIPTIONAL REGULATORY PROTEIN"/>
    <property type="match status" value="1"/>
</dbReference>
<dbReference type="RefSeq" id="WP_273939347.1">
    <property type="nucleotide sequence ID" value="NZ_CP097263.1"/>
</dbReference>
<dbReference type="PROSITE" id="PS00041">
    <property type="entry name" value="HTH_ARAC_FAMILY_1"/>
    <property type="match status" value="1"/>
</dbReference>
<keyword evidence="2" id="KW-0238">DNA-binding</keyword>
<feature type="domain" description="HTH araC/xylS-type" evidence="4">
    <location>
        <begin position="196"/>
        <end position="294"/>
    </location>
</feature>
<accession>A0ABV6ML12</accession>
<keyword evidence="3" id="KW-0804">Transcription</keyword>
<evidence type="ECO:0000256" key="1">
    <source>
        <dbReference type="ARBA" id="ARBA00023015"/>
    </source>
</evidence>
<evidence type="ECO:0000313" key="5">
    <source>
        <dbReference type="EMBL" id="MFC0540551.1"/>
    </source>
</evidence>
<evidence type="ECO:0000256" key="3">
    <source>
        <dbReference type="ARBA" id="ARBA00023163"/>
    </source>
</evidence>
<dbReference type="PROSITE" id="PS01124">
    <property type="entry name" value="HTH_ARAC_FAMILY_2"/>
    <property type="match status" value="1"/>
</dbReference>